<dbReference type="SMART" id="SM00387">
    <property type="entry name" value="HATPase_c"/>
    <property type="match status" value="1"/>
</dbReference>
<dbReference type="InterPro" id="IPR036061">
    <property type="entry name" value="CheW-like_dom_sf"/>
</dbReference>
<protein>
    <recommendedName>
        <fullName evidence="2">histidine kinase</fullName>
        <ecNumber evidence="2">2.7.13.3</ecNumber>
    </recommendedName>
</protein>
<proteinExistence type="predicted"/>
<dbReference type="SUPFAM" id="SSF47384">
    <property type="entry name" value="Homodimeric domain of signal transducing histidine kinase"/>
    <property type="match status" value="1"/>
</dbReference>
<dbReference type="PROSITE" id="PS50851">
    <property type="entry name" value="CHEW"/>
    <property type="match status" value="2"/>
</dbReference>
<evidence type="ECO:0000259" key="12">
    <source>
        <dbReference type="PROSITE" id="PS50894"/>
    </source>
</evidence>
<dbReference type="Pfam" id="PF02895">
    <property type="entry name" value="H-kinase_dim"/>
    <property type="match status" value="1"/>
</dbReference>
<dbReference type="InterPro" id="IPR002545">
    <property type="entry name" value="CheW-lke_dom"/>
</dbReference>
<dbReference type="Gene3D" id="2.40.50.180">
    <property type="entry name" value="CheA-289, Domain 4"/>
    <property type="match status" value="1"/>
</dbReference>
<feature type="compositionally biased region" description="Polar residues" evidence="8">
    <location>
        <begin position="235"/>
        <end position="244"/>
    </location>
</feature>
<dbReference type="Gene3D" id="1.20.120.160">
    <property type="entry name" value="HPT domain"/>
    <property type="match status" value="1"/>
</dbReference>
<evidence type="ECO:0000259" key="9">
    <source>
        <dbReference type="PROSITE" id="PS50109"/>
    </source>
</evidence>
<feature type="modified residue" description="Phosphohistidine" evidence="6">
    <location>
        <position position="51"/>
    </location>
</feature>
<dbReference type="PANTHER" id="PTHR43395">
    <property type="entry name" value="SENSOR HISTIDINE KINASE CHEA"/>
    <property type="match status" value="1"/>
</dbReference>
<dbReference type="InterPro" id="IPR008207">
    <property type="entry name" value="Sig_transdc_His_kin_Hpt_dom"/>
</dbReference>
<evidence type="ECO:0000256" key="3">
    <source>
        <dbReference type="ARBA" id="ARBA00022553"/>
    </source>
</evidence>
<organism evidence="13 14">
    <name type="scientific">Bdellovibrio reynosensis</name>
    <dbReference type="NCBI Taxonomy" id="2835041"/>
    <lineage>
        <taxon>Bacteria</taxon>
        <taxon>Pseudomonadati</taxon>
        <taxon>Bdellovibrionota</taxon>
        <taxon>Bdellovibrionia</taxon>
        <taxon>Bdellovibrionales</taxon>
        <taxon>Pseudobdellovibrionaceae</taxon>
        <taxon>Bdellovibrio</taxon>
    </lineage>
</organism>
<evidence type="ECO:0000256" key="7">
    <source>
        <dbReference type="PROSITE-ProRule" id="PRU00169"/>
    </source>
</evidence>
<dbReference type="InterPro" id="IPR005467">
    <property type="entry name" value="His_kinase_dom"/>
</dbReference>
<evidence type="ECO:0000256" key="8">
    <source>
        <dbReference type="SAM" id="MobiDB-lite"/>
    </source>
</evidence>
<dbReference type="InterPro" id="IPR003594">
    <property type="entry name" value="HATPase_dom"/>
</dbReference>
<dbReference type="Gene3D" id="1.10.287.560">
    <property type="entry name" value="Histidine kinase CheA-like, homodimeric domain"/>
    <property type="match status" value="1"/>
</dbReference>
<dbReference type="SMART" id="SM00448">
    <property type="entry name" value="REC"/>
    <property type="match status" value="1"/>
</dbReference>
<sequence length="937" mass="103548">MSDVKDDLELGLKEFWQECDDLGERISSNLALMEKGDFTNAVVDELYRDIHTLKGSAFLFGFNPIGNIAHVMETRLEPVRDDHGALSNDLIELLYKGIDVIAKMVELRREKTEKSQKDVETIVPQMVDSSIKSVGGELHPMKENAELNEMVEKSSASDLSAEDHHSALSIDPSLIESIEAEISQISTVVSEVKSNPVHEPVKNEAKPAPAVIAKPVATKAAAAPTASAAPAQGDDANSSDPSSSIRVPVSLLDRLMTLMGEMVLVRNQVLQYSSKEDNLEFLNLSQRLDVVTTEVQNEMMKTRMQPIGNILNKFQRLVRDLSRDLNKKMELHLQGTETELDKTLLEAVKDPLTHIIRNSCDHGMETPEERRQAGKAETGHITVRAFHEGGQVVIEISDDGRGLHKDKILNKALEKGLITPDKAAALSEREVHNLIFAPGFSTAAQVTNISGRGVGMDVVRSNIDKIGGVVELHSTQGAGTTIRLKIPLTLAIVPAMIVRCDDDRYAIPQVKLVELVRVDNSNSESHIEYLQGNAFYRLRGNLLPLVNMKSLLGFCSKNEVAKSLPDVINIVVVRAERQLFGLIVDEVVDTADIVVKPLARFLKSVNVYSGATVLGDGSIALILDVMGIAQRLSLMSSQHEALNQNSISAGTRGVETQEFLLFRLNSQARHAIPLDLVHRLEEFKTSDVQKSGDTRVIHYRGSILPLISLNSFLGYHAEPSKSEGEILPVIVTRKNGQYFGIEVTEILDVLQTEANVESAFSDKKGILGNVLIEKEIIVIVDSLQIIDELIPQARSHDARTPEVVVDAIQRRRHNILYAEDNAFFRKHVKTHLEKAGYTVITAIDGSDAILKLEEMPRHEVSLIISDIEMPKMNGLQLAGKIRKDESWKDIVLLALTTKYDDRSLKEGLEAGFNAYLEKLNPDSLIQAIDKHIFKKAG</sequence>
<dbReference type="InterPro" id="IPR036641">
    <property type="entry name" value="HPT_dom_sf"/>
</dbReference>
<comment type="catalytic activity">
    <reaction evidence="1">
        <text>ATP + protein L-histidine = ADP + protein N-phospho-L-histidine.</text>
        <dbReference type="EC" id="2.7.13.3"/>
    </reaction>
</comment>
<dbReference type="SUPFAM" id="SSF50341">
    <property type="entry name" value="CheW-like"/>
    <property type="match status" value="2"/>
</dbReference>
<dbReference type="InterPro" id="IPR037006">
    <property type="entry name" value="CheA-like_homodim_sf"/>
</dbReference>
<dbReference type="SMART" id="SM01231">
    <property type="entry name" value="H-kinase_dim"/>
    <property type="match status" value="1"/>
</dbReference>
<dbReference type="Pfam" id="PF02518">
    <property type="entry name" value="HATPase_c"/>
    <property type="match status" value="1"/>
</dbReference>
<dbReference type="SMART" id="SM00073">
    <property type="entry name" value="HPT"/>
    <property type="match status" value="1"/>
</dbReference>
<evidence type="ECO:0000259" key="11">
    <source>
        <dbReference type="PROSITE" id="PS50851"/>
    </source>
</evidence>
<feature type="region of interest" description="Disordered" evidence="8">
    <location>
        <begin position="223"/>
        <end position="244"/>
    </location>
</feature>
<evidence type="ECO:0000259" key="10">
    <source>
        <dbReference type="PROSITE" id="PS50110"/>
    </source>
</evidence>
<name>A0ABY4C6U7_9BACT</name>
<evidence type="ECO:0000256" key="5">
    <source>
        <dbReference type="ARBA" id="ARBA00022777"/>
    </source>
</evidence>
<dbReference type="CDD" id="cd00731">
    <property type="entry name" value="CheA_reg"/>
    <property type="match status" value="1"/>
</dbReference>
<accession>A0ABY4C6U7</accession>
<keyword evidence="5" id="KW-0418">Kinase</keyword>
<dbReference type="Gene3D" id="2.30.30.40">
    <property type="entry name" value="SH3 Domains"/>
    <property type="match status" value="1"/>
</dbReference>
<gene>
    <name evidence="13" type="ORF">MNR06_10820</name>
</gene>
<evidence type="ECO:0000313" key="14">
    <source>
        <dbReference type="Proteomes" id="UP000830116"/>
    </source>
</evidence>
<feature type="domain" description="Histidine kinase" evidence="9">
    <location>
        <begin position="240"/>
        <end position="490"/>
    </location>
</feature>
<dbReference type="CDD" id="cd00088">
    <property type="entry name" value="HPT"/>
    <property type="match status" value="1"/>
</dbReference>
<dbReference type="InterPro" id="IPR011006">
    <property type="entry name" value="CheY-like_superfamily"/>
</dbReference>
<feature type="modified residue" description="4-aspartylphosphate" evidence="7">
    <location>
        <position position="866"/>
    </location>
</feature>
<feature type="domain" description="CheW-like" evidence="11">
    <location>
        <begin position="492"/>
        <end position="634"/>
    </location>
</feature>
<feature type="domain" description="HPt" evidence="12">
    <location>
        <begin position="4"/>
        <end position="108"/>
    </location>
</feature>
<keyword evidence="14" id="KW-1185">Reference proteome</keyword>
<feature type="domain" description="CheW-like" evidence="11">
    <location>
        <begin position="656"/>
        <end position="791"/>
    </location>
</feature>
<dbReference type="PROSITE" id="PS50109">
    <property type="entry name" value="HIS_KIN"/>
    <property type="match status" value="1"/>
</dbReference>
<dbReference type="PROSITE" id="PS50110">
    <property type="entry name" value="RESPONSE_REGULATORY"/>
    <property type="match status" value="1"/>
</dbReference>
<dbReference type="InterPro" id="IPR051315">
    <property type="entry name" value="Bact_Chemotaxis_CheA"/>
</dbReference>
<dbReference type="EC" id="2.7.13.3" evidence="2"/>
<dbReference type="Pfam" id="PF01584">
    <property type="entry name" value="CheW"/>
    <property type="match status" value="2"/>
</dbReference>
<dbReference type="Pfam" id="PF00072">
    <property type="entry name" value="Response_reg"/>
    <property type="match status" value="1"/>
</dbReference>
<dbReference type="InterPro" id="IPR036097">
    <property type="entry name" value="HisK_dim/P_sf"/>
</dbReference>
<reference evidence="13" key="1">
    <citation type="submission" date="2022-03" db="EMBL/GenBank/DDBJ databases">
        <title>Genome Identification and Characterization of new species Bdellovibrio reynosense LBG001 sp. nov. from a Mexico soil sample.</title>
        <authorList>
            <person name="Camilli A."/>
            <person name="Ajao Y."/>
            <person name="Guo X."/>
        </authorList>
    </citation>
    <scope>NUCLEOTIDE SEQUENCE</scope>
    <source>
        <strain evidence="13">LBG001</strain>
    </source>
</reference>
<dbReference type="PRINTS" id="PR00344">
    <property type="entry name" value="BCTRLSENSOR"/>
</dbReference>
<evidence type="ECO:0000313" key="13">
    <source>
        <dbReference type="EMBL" id="UOF00194.1"/>
    </source>
</evidence>
<dbReference type="SMART" id="SM00260">
    <property type="entry name" value="CheW"/>
    <property type="match status" value="2"/>
</dbReference>
<feature type="domain" description="Response regulatory" evidence="10">
    <location>
        <begin position="814"/>
        <end position="933"/>
    </location>
</feature>
<evidence type="ECO:0000256" key="2">
    <source>
        <dbReference type="ARBA" id="ARBA00012438"/>
    </source>
</evidence>
<evidence type="ECO:0000256" key="1">
    <source>
        <dbReference type="ARBA" id="ARBA00000085"/>
    </source>
</evidence>
<dbReference type="InterPro" id="IPR004358">
    <property type="entry name" value="Sig_transdc_His_kin-like_C"/>
</dbReference>
<dbReference type="Proteomes" id="UP000830116">
    <property type="component" value="Chromosome"/>
</dbReference>
<evidence type="ECO:0000256" key="4">
    <source>
        <dbReference type="ARBA" id="ARBA00022679"/>
    </source>
</evidence>
<keyword evidence="4" id="KW-0808">Transferase</keyword>
<dbReference type="SUPFAM" id="SSF52172">
    <property type="entry name" value="CheY-like"/>
    <property type="match status" value="1"/>
</dbReference>
<keyword evidence="3 7" id="KW-0597">Phosphoprotein</keyword>
<dbReference type="InterPro" id="IPR004105">
    <property type="entry name" value="CheA-like_dim"/>
</dbReference>
<dbReference type="SUPFAM" id="SSF55874">
    <property type="entry name" value="ATPase domain of HSP90 chaperone/DNA topoisomerase II/histidine kinase"/>
    <property type="match status" value="1"/>
</dbReference>
<dbReference type="RefSeq" id="WP_243535921.1">
    <property type="nucleotide sequence ID" value="NZ_CP093442.1"/>
</dbReference>
<dbReference type="CDD" id="cd16916">
    <property type="entry name" value="HATPase_CheA-like"/>
    <property type="match status" value="1"/>
</dbReference>
<dbReference type="PROSITE" id="PS50894">
    <property type="entry name" value="HPT"/>
    <property type="match status" value="1"/>
</dbReference>
<dbReference type="EMBL" id="CP093442">
    <property type="protein sequence ID" value="UOF00194.1"/>
    <property type="molecule type" value="Genomic_DNA"/>
</dbReference>
<dbReference type="Pfam" id="PF01627">
    <property type="entry name" value="Hpt"/>
    <property type="match status" value="1"/>
</dbReference>
<dbReference type="InterPro" id="IPR001789">
    <property type="entry name" value="Sig_transdc_resp-reg_receiver"/>
</dbReference>
<dbReference type="Gene3D" id="3.40.50.2300">
    <property type="match status" value="1"/>
</dbReference>
<dbReference type="InterPro" id="IPR036890">
    <property type="entry name" value="HATPase_C_sf"/>
</dbReference>
<evidence type="ECO:0000256" key="6">
    <source>
        <dbReference type="PROSITE-ProRule" id="PRU00110"/>
    </source>
</evidence>
<dbReference type="SUPFAM" id="SSF47226">
    <property type="entry name" value="Histidine-containing phosphotransfer domain, HPT domain"/>
    <property type="match status" value="1"/>
</dbReference>
<dbReference type="Gene3D" id="3.30.565.10">
    <property type="entry name" value="Histidine kinase-like ATPase, C-terminal domain"/>
    <property type="match status" value="1"/>
</dbReference>
<dbReference type="PANTHER" id="PTHR43395:SF1">
    <property type="entry name" value="CHEMOTAXIS PROTEIN CHEA"/>
    <property type="match status" value="1"/>
</dbReference>